<dbReference type="AlphaFoldDB" id="A0A166FLX4"/>
<dbReference type="GO" id="GO:0000428">
    <property type="term" value="C:DNA-directed RNA polymerase complex"/>
    <property type="evidence" value="ECO:0007669"/>
    <property type="project" value="UniProtKB-KW"/>
</dbReference>
<gene>
    <name evidence="1" type="primary">rpo4</name>
    <name evidence="1" type="synonym">rpoF</name>
    <name evidence="2" type="ORF">MBCUT_00110</name>
</gene>
<dbReference type="InterPro" id="IPR044876">
    <property type="entry name" value="HRDC_dom_sf"/>
</dbReference>
<dbReference type="STRING" id="47311.MBCUT_00110"/>
<organism evidence="2 3">
    <name type="scientific">Methanobrevibacter cuticularis</name>
    <dbReference type="NCBI Taxonomy" id="47311"/>
    <lineage>
        <taxon>Archaea</taxon>
        <taxon>Methanobacteriati</taxon>
        <taxon>Methanobacteriota</taxon>
        <taxon>Methanomada group</taxon>
        <taxon>Methanobacteria</taxon>
        <taxon>Methanobacteriales</taxon>
        <taxon>Methanobacteriaceae</taxon>
        <taxon>Methanobrevibacter</taxon>
    </lineage>
</organism>
<dbReference type="SUPFAM" id="SSF47819">
    <property type="entry name" value="HRDC-like"/>
    <property type="match status" value="1"/>
</dbReference>
<dbReference type="GO" id="GO:0005737">
    <property type="term" value="C:cytoplasm"/>
    <property type="evidence" value="ECO:0007669"/>
    <property type="project" value="UniProtKB-SubCell"/>
</dbReference>
<dbReference type="PATRIC" id="fig|47311.3.peg.13"/>
<sequence length="114" mass="13201">MIGKKTLENNPISSAKVKEILEEFSTEYELSYEQNLTLDHVTKFTKISAENAEKLVEELQGILKKKKHAVRIADLMPKDISDLRLIFAKERIPIKKEELGDVLEIVDKYRVEDE</sequence>
<dbReference type="PANTHER" id="PTHR39646">
    <property type="entry name" value="RNA POLYMERASE RPB4"/>
    <property type="match status" value="1"/>
</dbReference>
<dbReference type="Pfam" id="PF03874">
    <property type="entry name" value="RNA_pol_Rpb4"/>
    <property type="match status" value="1"/>
</dbReference>
<dbReference type="InterPro" id="IPR010924">
    <property type="entry name" value="Rpo4"/>
</dbReference>
<keyword evidence="1" id="KW-0808">Transferase</keyword>
<keyword evidence="1" id="KW-0548">Nucleotidyltransferase</keyword>
<dbReference type="HAMAP" id="MF_00864">
    <property type="entry name" value="RNApol_arch_Rpo4"/>
    <property type="match status" value="1"/>
</dbReference>
<accession>A0A166FLX4</accession>
<comment type="function">
    <text evidence="1">DNA-dependent RNA polymerase (RNAP) catalyzes the transcription of DNA into RNA using the four ribonucleoside triphosphates as substrates. This subunit is less well bound than the others.</text>
</comment>
<dbReference type="EMBL" id="LWMW01000005">
    <property type="protein sequence ID" value="KZX17814.1"/>
    <property type="molecule type" value="Genomic_DNA"/>
</dbReference>
<keyword evidence="1" id="KW-0963">Cytoplasm</keyword>
<dbReference type="Gene3D" id="1.10.150.80">
    <property type="entry name" value="HRDC domain"/>
    <property type="match status" value="1"/>
</dbReference>
<keyword evidence="1" id="KW-0240">DNA-directed RNA polymerase</keyword>
<dbReference type="Gene3D" id="6.10.140.10">
    <property type="match status" value="1"/>
</dbReference>
<evidence type="ECO:0000313" key="3">
    <source>
        <dbReference type="Proteomes" id="UP000077275"/>
    </source>
</evidence>
<dbReference type="OrthoDB" id="25158at2157"/>
<name>A0A166FLX4_9EURY</name>
<evidence type="ECO:0000256" key="1">
    <source>
        <dbReference type="HAMAP-Rule" id="MF_00864"/>
    </source>
</evidence>
<dbReference type="InterPro" id="IPR005574">
    <property type="entry name" value="Rpb4/RPC9"/>
</dbReference>
<reference evidence="2 3" key="1">
    <citation type="submission" date="2016-04" db="EMBL/GenBank/DDBJ databases">
        <title>Genome sequence of Methanobrevibacter cuticularis DSM 11139.</title>
        <authorList>
            <person name="Poehlein A."/>
            <person name="Seedorf H."/>
            <person name="Daniel R."/>
        </authorList>
    </citation>
    <scope>NUCLEOTIDE SEQUENCE [LARGE SCALE GENOMIC DNA]</scope>
    <source>
        <strain evidence="2 3">DSM 11139</strain>
    </source>
</reference>
<dbReference type="GO" id="GO:0003899">
    <property type="term" value="F:DNA-directed RNA polymerase activity"/>
    <property type="evidence" value="ECO:0007669"/>
    <property type="project" value="UniProtKB-UniRule"/>
</dbReference>
<dbReference type="InterPro" id="IPR010997">
    <property type="entry name" value="HRDC-like_sf"/>
</dbReference>
<proteinExistence type="inferred from homology"/>
<comment type="subcellular location">
    <subcellularLocation>
        <location evidence="1">Cytoplasm</location>
    </subcellularLocation>
</comment>
<keyword evidence="1" id="KW-0804">Transcription</keyword>
<comment type="catalytic activity">
    <reaction evidence="1">
        <text>RNA(n) + a ribonucleoside 5'-triphosphate = RNA(n+1) + diphosphate</text>
        <dbReference type="Rhea" id="RHEA:21248"/>
        <dbReference type="Rhea" id="RHEA-COMP:14527"/>
        <dbReference type="Rhea" id="RHEA-COMP:17342"/>
        <dbReference type="ChEBI" id="CHEBI:33019"/>
        <dbReference type="ChEBI" id="CHEBI:61557"/>
        <dbReference type="ChEBI" id="CHEBI:140395"/>
        <dbReference type="EC" id="2.7.7.6"/>
    </reaction>
</comment>
<dbReference type="PANTHER" id="PTHR39646:SF1">
    <property type="entry name" value="DNA-DIRECTED RNA POLYMERASE SUBUNIT RPO4"/>
    <property type="match status" value="1"/>
</dbReference>
<dbReference type="NCBIfam" id="NF011555">
    <property type="entry name" value="PRK14981.2-1"/>
    <property type="match status" value="1"/>
</dbReference>
<dbReference type="RefSeq" id="WP_067257143.1">
    <property type="nucleotide sequence ID" value="NZ_LWMW01000005.1"/>
</dbReference>
<comment type="subunit">
    <text evidence="1">Part of the RNA polymerase complex. Forms a stalk with Rpo7 that extends from the main structure.</text>
</comment>
<evidence type="ECO:0000313" key="2">
    <source>
        <dbReference type="EMBL" id="KZX17814.1"/>
    </source>
</evidence>
<keyword evidence="3" id="KW-1185">Reference proteome</keyword>
<dbReference type="GO" id="GO:0006352">
    <property type="term" value="P:DNA-templated transcription initiation"/>
    <property type="evidence" value="ECO:0007669"/>
    <property type="project" value="InterPro"/>
</dbReference>
<protein>
    <recommendedName>
        <fullName evidence="1">DNA-directed RNA polymerase subunit Rpo4</fullName>
        <ecNumber evidence="1">2.7.7.6</ecNumber>
    </recommendedName>
    <alternativeName>
        <fullName evidence="1">DNA-directed RNA polymerase subunit F</fullName>
    </alternativeName>
</protein>
<dbReference type="GO" id="GO:0000166">
    <property type="term" value="F:nucleotide binding"/>
    <property type="evidence" value="ECO:0007669"/>
    <property type="project" value="InterPro"/>
</dbReference>
<comment type="similarity">
    <text evidence="1">Belongs to the eukaryotic RPB4 RNA polymerase subunit family.</text>
</comment>
<dbReference type="EC" id="2.7.7.6" evidence="1"/>
<dbReference type="Proteomes" id="UP000077275">
    <property type="component" value="Unassembled WGS sequence"/>
</dbReference>
<dbReference type="PIRSF" id="PIRSF005053">
    <property type="entry name" value="RNA_pol_F_arch"/>
    <property type="match status" value="1"/>
</dbReference>
<comment type="caution">
    <text evidence="2">The sequence shown here is derived from an EMBL/GenBank/DDBJ whole genome shotgun (WGS) entry which is preliminary data.</text>
</comment>